<dbReference type="Proteomes" id="UP000515135">
    <property type="component" value="Unplaced"/>
</dbReference>
<keyword evidence="13" id="KW-1185">Reference proteome</keyword>
<dbReference type="GeneID" id="109478722"/>
<dbReference type="PROSITE" id="PS50866">
    <property type="entry name" value="GOLD"/>
    <property type="match status" value="1"/>
</dbReference>
<keyword evidence="5 9" id="KW-0812">Transmembrane</keyword>
<evidence type="ECO:0000256" key="9">
    <source>
        <dbReference type="RuleBase" id="RU003827"/>
    </source>
</evidence>
<evidence type="ECO:0000256" key="3">
    <source>
        <dbReference type="ARBA" id="ARBA00004619"/>
    </source>
</evidence>
<evidence type="ECO:0000256" key="10">
    <source>
        <dbReference type="SAM" id="Phobius"/>
    </source>
</evidence>
<keyword evidence="7 10" id="KW-1133">Transmembrane helix</keyword>
<evidence type="ECO:0000256" key="5">
    <source>
        <dbReference type="ARBA" id="ARBA00022692"/>
    </source>
</evidence>
<dbReference type="PANTHER" id="PTHR22811">
    <property type="entry name" value="TRANSMEMBRANE EMP24 DOMAIN-CONTAINING PROTEIN"/>
    <property type="match status" value="1"/>
</dbReference>
<proteinExistence type="inferred from homology"/>
<comment type="subcellular location">
    <subcellularLocation>
        <location evidence="1">Endoplasmic reticulum membrane</location>
        <topology evidence="1">Single-pass type I membrane protein</topology>
    </subcellularLocation>
    <subcellularLocation>
        <location evidence="2">Endoplasmic reticulum-Golgi intermediate compartment membrane</location>
        <topology evidence="2">Single-pass type I membrane protein</topology>
    </subcellularLocation>
    <subcellularLocation>
        <location evidence="3">Golgi apparatus</location>
        <location evidence="3">cis-Golgi network membrane</location>
        <topology evidence="3">Single-pass type I membrane protein</topology>
    </subcellularLocation>
    <subcellularLocation>
        <location evidence="9">Membrane</location>
        <topology evidence="9">Single-pass type I membrane protein</topology>
    </subcellularLocation>
</comment>
<evidence type="ECO:0000256" key="4">
    <source>
        <dbReference type="ARBA" id="ARBA00007104"/>
    </source>
</evidence>
<dbReference type="GO" id="GO:0033116">
    <property type="term" value="C:endoplasmic reticulum-Golgi intermediate compartment membrane"/>
    <property type="evidence" value="ECO:0007669"/>
    <property type="project" value="UniProtKB-SubCell"/>
</dbReference>
<organism evidence="13 14">
    <name type="scientific">Branchiostoma belcheri</name>
    <name type="common">Amphioxus</name>
    <dbReference type="NCBI Taxonomy" id="7741"/>
    <lineage>
        <taxon>Eukaryota</taxon>
        <taxon>Metazoa</taxon>
        <taxon>Chordata</taxon>
        <taxon>Cephalochordata</taxon>
        <taxon>Leptocardii</taxon>
        <taxon>Amphioxiformes</taxon>
        <taxon>Branchiostomatidae</taxon>
        <taxon>Branchiostoma</taxon>
    </lineage>
</organism>
<name>A0A6P4Z396_BRABE</name>
<dbReference type="InterPro" id="IPR015720">
    <property type="entry name" value="Emp24-like"/>
</dbReference>
<evidence type="ECO:0000256" key="11">
    <source>
        <dbReference type="SAM" id="SignalP"/>
    </source>
</evidence>
<evidence type="ECO:0000313" key="14">
    <source>
        <dbReference type="RefSeq" id="XP_019635995.1"/>
    </source>
</evidence>
<dbReference type="RefSeq" id="XP_019635995.1">
    <property type="nucleotide sequence ID" value="XM_019780436.1"/>
</dbReference>
<dbReference type="SUPFAM" id="SSF101576">
    <property type="entry name" value="Supernatant protein factor (SPF), C-terminal domain"/>
    <property type="match status" value="1"/>
</dbReference>
<keyword evidence="6 11" id="KW-0732">Signal</keyword>
<evidence type="ECO:0000259" key="12">
    <source>
        <dbReference type="PROSITE" id="PS50866"/>
    </source>
</evidence>
<feature type="chain" id="PRO_5028100026" evidence="11">
    <location>
        <begin position="19"/>
        <end position="238"/>
    </location>
</feature>
<gene>
    <name evidence="14" type="primary">LOC109478722</name>
</gene>
<dbReference type="GO" id="GO:0005789">
    <property type="term" value="C:endoplasmic reticulum membrane"/>
    <property type="evidence" value="ECO:0007669"/>
    <property type="project" value="UniProtKB-SubCell"/>
</dbReference>
<dbReference type="OrthoDB" id="10037706at2759"/>
<evidence type="ECO:0000313" key="13">
    <source>
        <dbReference type="Proteomes" id="UP000515135"/>
    </source>
</evidence>
<dbReference type="AlphaFoldDB" id="A0A6P4Z396"/>
<feature type="domain" description="GOLD" evidence="12">
    <location>
        <begin position="52"/>
        <end position="181"/>
    </location>
</feature>
<reference evidence="14" key="1">
    <citation type="submission" date="2025-08" db="UniProtKB">
        <authorList>
            <consortium name="RefSeq"/>
        </authorList>
    </citation>
    <scope>IDENTIFICATION</scope>
    <source>
        <tissue evidence="14">Gonad</tissue>
    </source>
</reference>
<dbReference type="SMART" id="SM01190">
    <property type="entry name" value="EMP24_GP25L"/>
    <property type="match status" value="1"/>
</dbReference>
<feature type="signal peptide" evidence="11">
    <location>
        <begin position="1"/>
        <end position="18"/>
    </location>
</feature>
<dbReference type="GO" id="GO:0005794">
    <property type="term" value="C:Golgi apparatus"/>
    <property type="evidence" value="ECO:0007669"/>
    <property type="project" value="UniProtKB-SubCell"/>
</dbReference>
<evidence type="ECO:0000256" key="7">
    <source>
        <dbReference type="ARBA" id="ARBA00022989"/>
    </source>
</evidence>
<dbReference type="InterPro" id="IPR009038">
    <property type="entry name" value="GOLD_dom"/>
</dbReference>
<comment type="similarity">
    <text evidence="4 9">Belongs to the EMP24/GP25L family.</text>
</comment>
<accession>A0A6P4Z396</accession>
<dbReference type="KEGG" id="bbel:109478722"/>
<dbReference type="Pfam" id="PF01105">
    <property type="entry name" value="EMP24_GP25L"/>
    <property type="match status" value="1"/>
</dbReference>
<evidence type="ECO:0000256" key="8">
    <source>
        <dbReference type="ARBA" id="ARBA00023136"/>
    </source>
</evidence>
<feature type="transmembrane region" description="Helical" evidence="10">
    <location>
        <begin position="203"/>
        <end position="222"/>
    </location>
</feature>
<keyword evidence="8 10" id="KW-0472">Membrane</keyword>
<dbReference type="InterPro" id="IPR036598">
    <property type="entry name" value="GOLD_dom_sf"/>
</dbReference>
<evidence type="ECO:0000256" key="1">
    <source>
        <dbReference type="ARBA" id="ARBA00004115"/>
    </source>
</evidence>
<sequence length="238" mass="27004">MTLAQFFVLCAIISIGAGDKELELAAKLDEYAHSDDREVFFHVAIEIPARKIECFYQHVGEDAKMEVSFELLKDTGTDEKVVVKMWDPSGTEIERRVVTSDGSSIEPDGNIPGTYKICFYNLNKLFARLVDVSLTVTNVNWLENIEALPEALLEDLDKTHMTESLGKLRTLFTLVRLQVEVVKRRMFSDFLTVQSNLTYVDRLGFMSCVAIIGSGMLQVFFVRRMFETPNVRGTKNKT</sequence>
<protein>
    <submittedName>
        <fullName evidence="14">Transmembrane emp24 domain-containing protein 6-like</fullName>
    </submittedName>
</protein>
<evidence type="ECO:0000256" key="6">
    <source>
        <dbReference type="ARBA" id="ARBA00022729"/>
    </source>
</evidence>
<evidence type="ECO:0000256" key="2">
    <source>
        <dbReference type="ARBA" id="ARBA00004151"/>
    </source>
</evidence>